<evidence type="ECO:0000313" key="11">
    <source>
        <dbReference type="Proteomes" id="UP000187485"/>
    </source>
</evidence>
<organism evidence="10 11">
    <name type="scientific">Carboxydothermus pertinax</name>
    <dbReference type="NCBI Taxonomy" id="870242"/>
    <lineage>
        <taxon>Bacteria</taxon>
        <taxon>Bacillati</taxon>
        <taxon>Bacillota</taxon>
        <taxon>Clostridia</taxon>
        <taxon>Thermoanaerobacterales</taxon>
        <taxon>Thermoanaerobacteraceae</taxon>
        <taxon>Carboxydothermus</taxon>
    </lineage>
</organism>
<feature type="transmembrane region" description="Helical" evidence="7">
    <location>
        <begin position="7"/>
        <end position="26"/>
    </location>
</feature>
<feature type="transmembrane region" description="Helical" evidence="7">
    <location>
        <begin position="38"/>
        <end position="53"/>
    </location>
</feature>
<comment type="caution">
    <text evidence="10">The sequence shown here is derived from an EMBL/GenBank/DDBJ whole genome shotgun (WGS) entry which is preliminary data.</text>
</comment>
<proteinExistence type="inferred from homology"/>
<evidence type="ECO:0000256" key="1">
    <source>
        <dbReference type="ARBA" id="ARBA00004651"/>
    </source>
</evidence>
<dbReference type="Gene3D" id="3.30.240.20">
    <property type="entry name" value="bsu07140 like domains"/>
    <property type="match status" value="2"/>
</dbReference>
<dbReference type="InterPro" id="IPR048454">
    <property type="entry name" value="YetF_N"/>
</dbReference>
<keyword evidence="6 7" id="KW-0472">Membrane</keyword>
<dbReference type="EMBL" id="BDJK01000009">
    <property type="protein sequence ID" value="GAV22175.1"/>
    <property type="molecule type" value="Genomic_DNA"/>
</dbReference>
<evidence type="ECO:0000256" key="6">
    <source>
        <dbReference type="ARBA" id="ARBA00023136"/>
    </source>
</evidence>
<dbReference type="InterPro" id="IPR023090">
    <property type="entry name" value="UPF0702_alpha/beta_dom_sf"/>
</dbReference>
<dbReference type="PANTHER" id="PTHR34582">
    <property type="entry name" value="UPF0702 TRANSMEMBRANE PROTEIN YCAP"/>
    <property type="match status" value="1"/>
</dbReference>
<keyword evidence="5 7" id="KW-1133">Transmembrane helix</keyword>
<keyword evidence="4 7" id="KW-0812">Transmembrane</keyword>
<evidence type="ECO:0000256" key="3">
    <source>
        <dbReference type="ARBA" id="ARBA00022475"/>
    </source>
</evidence>
<evidence type="ECO:0000256" key="7">
    <source>
        <dbReference type="SAM" id="Phobius"/>
    </source>
</evidence>
<feature type="domain" description="YetF-like N-terminal transmembrane" evidence="9">
    <location>
        <begin position="6"/>
        <end position="78"/>
    </location>
</feature>
<evidence type="ECO:0000259" key="9">
    <source>
        <dbReference type="Pfam" id="PF20730"/>
    </source>
</evidence>
<dbReference type="Pfam" id="PF20730">
    <property type="entry name" value="YetF_N"/>
    <property type="match status" value="1"/>
</dbReference>
<evidence type="ECO:0000256" key="2">
    <source>
        <dbReference type="ARBA" id="ARBA00006448"/>
    </source>
</evidence>
<evidence type="ECO:0000256" key="5">
    <source>
        <dbReference type="ARBA" id="ARBA00022989"/>
    </source>
</evidence>
<evidence type="ECO:0000256" key="4">
    <source>
        <dbReference type="ARBA" id="ARBA00022692"/>
    </source>
</evidence>
<name>A0A1L8CTA7_9THEO</name>
<comment type="subcellular location">
    <subcellularLocation>
        <location evidence="1">Cell membrane</location>
        <topology evidence="1">Multi-pass membrane protein</topology>
    </subcellularLocation>
</comment>
<dbReference type="Proteomes" id="UP000187485">
    <property type="component" value="Unassembled WGS sequence"/>
</dbReference>
<dbReference type="AlphaFoldDB" id="A0A1L8CTA7"/>
<keyword evidence="11" id="KW-1185">Reference proteome</keyword>
<dbReference type="STRING" id="870242.cpu_06850"/>
<reference evidence="11" key="1">
    <citation type="submission" date="2016-12" db="EMBL/GenBank/DDBJ databases">
        <title>Draft Genome Sequences od Carboxydothermus pertinax and islandicus, Hydrogenogenic Carboxydotrophic Bacteria.</title>
        <authorList>
            <person name="Fukuyama Y."/>
            <person name="Ohmae K."/>
            <person name="Yoneda Y."/>
            <person name="Yoshida T."/>
            <person name="Sako Y."/>
        </authorList>
    </citation>
    <scope>NUCLEOTIDE SEQUENCE [LARGE SCALE GENOMIC DNA]</scope>
    <source>
        <strain evidence="11">Ug1</strain>
    </source>
</reference>
<dbReference type="Pfam" id="PF04239">
    <property type="entry name" value="DUF421"/>
    <property type="match status" value="1"/>
</dbReference>
<gene>
    <name evidence="10" type="ORF">cpu_06850</name>
</gene>
<feature type="transmembrane region" description="Helical" evidence="7">
    <location>
        <begin position="59"/>
        <end position="81"/>
    </location>
</feature>
<sequence>MHDVTEVILRSLAAFIAVLIITKLIGKSQLGQLTISDYINGIVIGSIAANVAVDLRTNVVHYLTGMAAFGALTILVQWAGLKNRNVRKLLQDEPTIVIHNGKILEHNMKLMRYTMDDLMMQLREKGAFNVADVEFAVAEPNGELSVLLKSTKRPVTPEDLGLNPPYEGVPAELVVDGELIEQNFEQHGLAKEWFFNYLKEQGITNLKDIAYAQIDANGQVYIDLKHDKLTLTVDITDKKPKRKGG</sequence>
<dbReference type="InterPro" id="IPR007353">
    <property type="entry name" value="DUF421"/>
</dbReference>
<accession>A0A1L8CTA7</accession>
<comment type="similarity">
    <text evidence="2">Belongs to the UPF0702 family.</text>
</comment>
<dbReference type="RefSeq" id="WP_075858664.1">
    <property type="nucleotide sequence ID" value="NZ_BDJK01000009.1"/>
</dbReference>
<evidence type="ECO:0000313" key="10">
    <source>
        <dbReference type="EMBL" id="GAV22175.1"/>
    </source>
</evidence>
<evidence type="ECO:0000259" key="8">
    <source>
        <dbReference type="Pfam" id="PF04239"/>
    </source>
</evidence>
<feature type="domain" description="YetF C-terminal" evidence="8">
    <location>
        <begin position="82"/>
        <end position="214"/>
    </location>
</feature>
<protein>
    <submittedName>
        <fullName evidence="10">DUF421 domain-containing protein</fullName>
    </submittedName>
</protein>
<dbReference type="GO" id="GO:0005886">
    <property type="term" value="C:plasma membrane"/>
    <property type="evidence" value="ECO:0007669"/>
    <property type="project" value="UniProtKB-SubCell"/>
</dbReference>
<dbReference type="OrthoDB" id="1682423at2"/>
<dbReference type="PANTHER" id="PTHR34582:SF7">
    <property type="entry name" value="UPF0702 TRANSMEMBRANE PROTEIN YDFS"/>
    <property type="match status" value="1"/>
</dbReference>
<keyword evidence="3" id="KW-1003">Cell membrane</keyword>